<evidence type="ECO:0000256" key="4">
    <source>
        <dbReference type="ARBA" id="ARBA00022801"/>
    </source>
</evidence>
<evidence type="ECO:0000259" key="6">
    <source>
        <dbReference type="Pfam" id="PF01368"/>
    </source>
</evidence>
<dbReference type="GO" id="GO:0008409">
    <property type="term" value="F:5'-3' exonuclease activity"/>
    <property type="evidence" value="ECO:0007669"/>
    <property type="project" value="InterPro"/>
</dbReference>
<feature type="domain" description="DDH" evidence="6">
    <location>
        <begin position="81"/>
        <end position="238"/>
    </location>
</feature>
<evidence type="ECO:0000256" key="3">
    <source>
        <dbReference type="ARBA" id="ARBA00022722"/>
    </source>
</evidence>
<dbReference type="InterPro" id="IPR038763">
    <property type="entry name" value="DHH_sf"/>
</dbReference>
<dbReference type="Gene3D" id="3.90.1640.30">
    <property type="match status" value="1"/>
</dbReference>
<dbReference type="Pfam" id="PF01368">
    <property type="entry name" value="DHH"/>
    <property type="match status" value="1"/>
</dbReference>
<reference evidence="9 10" key="1">
    <citation type="journal article" date="2016" name="Nat. Commun.">
        <title>Thousands of microbial genomes shed light on interconnected biogeochemical processes in an aquifer system.</title>
        <authorList>
            <person name="Anantharaman K."/>
            <person name="Brown C.T."/>
            <person name="Hug L.A."/>
            <person name="Sharon I."/>
            <person name="Castelle C.J."/>
            <person name="Probst A.J."/>
            <person name="Thomas B.C."/>
            <person name="Singh A."/>
            <person name="Wilkins M.J."/>
            <person name="Karaoz U."/>
            <person name="Brodie E.L."/>
            <person name="Williams K.H."/>
            <person name="Hubbard S.S."/>
            <person name="Banfield J.F."/>
        </authorList>
    </citation>
    <scope>NUCLEOTIDE SEQUENCE [LARGE SCALE GENOMIC DNA]</scope>
</reference>
<protein>
    <recommendedName>
        <fullName evidence="2">Single-stranded-DNA-specific exonuclease RecJ</fullName>
    </recommendedName>
</protein>
<dbReference type="Gene3D" id="3.10.310.30">
    <property type="match status" value="1"/>
</dbReference>
<dbReference type="Proteomes" id="UP000178869">
    <property type="component" value="Unassembled WGS sequence"/>
</dbReference>
<dbReference type="AlphaFoldDB" id="A0A1G2PCM7"/>
<evidence type="ECO:0000313" key="9">
    <source>
        <dbReference type="EMBL" id="OHA46033.1"/>
    </source>
</evidence>
<dbReference type="GO" id="GO:0006310">
    <property type="term" value="P:DNA recombination"/>
    <property type="evidence" value="ECO:0007669"/>
    <property type="project" value="InterPro"/>
</dbReference>
<dbReference type="PANTHER" id="PTHR30255:SF2">
    <property type="entry name" value="SINGLE-STRANDED-DNA-SPECIFIC EXONUCLEASE RECJ"/>
    <property type="match status" value="1"/>
</dbReference>
<evidence type="ECO:0000256" key="2">
    <source>
        <dbReference type="ARBA" id="ARBA00019841"/>
    </source>
</evidence>
<evidence type="ECO:0000256" key="1">
    <source>
        <dbReference type="ARBA" id="ARBA00005915"/>
    </source>
</evidence>
<evidence type="ECO:0000259" key="7">
    <source>
        <dbReference type="Pfam" id="PF02272"/>
    </source>
</evidence>
<dbReference type="PANTHER" id="PTHR30255">
    <property type="entry name" value="SINGLE-STRANDED-DNA-SPECIFIC EXONUCLEASE RECJ"/>
    <property type="match status" value="1"/>
</dbReference>
<proteinExistence type="inferred from homology"/>
<comment type="caution">
    <text evidence="9">The sequence shown here is derived from an EMBL/GenBank/DDBJ whole genome shotgun (WGS) entry which is preliminary data.</text>
</comment>
<dbReference type="InterPro" id="IPR004610">
    <property type="entry name" value="RecJ"/>
</dbReference>
<evidence type="ECO:0000256" key="5">
    <source>
        <dbReference type="ARBA" id="ARBA00022839"/>
    </source>
</evidence>
<comment type="similarity">
    <text evidence="1">Belongs to the RecJ family.</text>
</comment>
<accession>A0A1G2PCM7</accession>
<dbReference type="Pfam" id="PF17768">
    <property type="entry name" value="RecJ_OB"/>
    <property type="match status" value="1"/>
</dbReference>
<dbReference type="SUPFAM" id="SSF64182">
    <property type="entry name" value="DHH phosphoesterases"/>
    <property type="match status" value="1"/>
</dbReference>
<evidence type="ECO:0000313" key="10">
    <source>
        <dbReference type="Proteomes" id="UP000178869"/>
    </source>
</evidence>
<dbReference type="InterPro" id="IPR001667">
    <property type="entry name" value="DDH_dom"/>
</dbReference>
<dbReference type="Pfam" id="PF02272">
    <property type="entry name" value="DHHA1"/>
    <property type="match status" value="1"/>
</dbReference>
<feature type="domain" description="RecJ OB" evidence="8">
    <location>
        <begin position="463"/>
        <end position="570"/>
    </location>
</feature>
<dbReference type="InterPro" id="IPR041122">
    <property type="entry name" value="RecJ_OB"/>
</dbReference>
<name>A0A1G2PCM7_9BACT</name>
<keyword evidence="3" id="KW-0540">Nuclease</keyword>
<sequence length="598" mass="67608">MTDSDKKWILKASAPESFRMQFREYPDPVLHLAWQRGLVTQEALDEFFHPDYGSDLHDPFLYKDMDKACQRVKKALESGERIVVFGDYDADGTCGTVILTTLLRDLGGDVVSYLPDRFEEGHGLTEISIKEIKRLKASLVITVDCGITENWEIDELNKSKIDTIVLDHHLPQDILPEAYAVIDAKRQDDTYPFKWLCGTAVAFKFVQAMMKLSLWNQLSTSLPSGYEKRFLDLVAIATIADSVPLMGENRTMLIFGLPMIARTARLGLRSLLLRAGLSGEDDIDAEAVAFSIAPRINAASRLDHANIAFALLTTTNEEEAQHLAADLEDKNLERQKLVATIVKEAQEQIAAKDEIPSAIILCDKTWSLGVIGIVANKLLDQWRRPIFLFNEKNGLVRGSARAPEGFNLVEAMRSCGQDLFVEFGGHARAAGAAIKKEKFTIFIERFERYATDNFVPQEPQEHIDLALRPQDINWEFWDWLQRMAPYGEGNPLPHFMLENIEVVEMREVGKKADHLQLKLFARAGGRLIKAILFKAARLASVRLGTQLHCIVEIIADKWNGHRDLKLKIIDWRVMQEESATKEADEYAGHYVGTELEER</sequence>
<dbReference type="EMBL" id="MHSR01000023">
    <property type="protein sequence ID" value="OHA46033.1"/>
    <property type="molecule type" value="Genomic_DNA"/>
</dbReference>
<keyword evidence="4" id="KW-0378">Hydrolase</keyword>
<dbReference type="InterPro" id="IPR051673">
    <property type="entry name" value="SSDNA_exonuclease_RecJ"/>
</dbReference>
<dbReference type="NCBIfam" id="TIGR00644">
    <property type="entry name" value="recJ"/>
    <property type="match status" value="1"/>
</dbReference>
<gene>
    <name evidence="9" type="ORF">A2828_00610</name>
</gene>
<feature type="domain" description="DHHA1" evidence="7">
    <location>
        <begin position="360"/>
        <end position="450"/>
    </location>
</feature>
<dbReference type="GO" id="GO:0003676">
    <property type="term" value="F:nucleic acid binding"/>
    <property type="evidence" value="ECO:0007669"/>
    <property type="project" value="InterPro"/>
</dbReference>
<keyword evidence="5 9" id="KW-0269">Exonuclease</keyword>
<evidence type="ECO:0000259" key="8">
    <source>
        <dbReference type="Pfam" id="PF17768"/>
    </source>
</evidence>
<dbReference type="GO" id="GO:0006281">
    <property type="term" value="P:DNA repair"/>
    <property type="evidence" value="ECO:0007669"/>
    <property type="project" value="InterPro"/>
</dbReference>
<dbReference type="InterPro" id="IPR003156">
    <property type="entry name" value="DHHA1_dom"/>
</dbReference>
<organism evidence="9 10">
    <name type="scientific">Candidatus Terrybacteria bacterium RIFCSPHIGHO2_01_FULL_43_35</name>
    <dbReference type="NCBI Taxonomy" id="1802361"/>
    <lineage>
        <taxon>Bacteria</taxon>
        <taxon>Candidatus Terryibacteriota</taxon>
    </lineage>
</organism>